<comment type="catalytic activity">
    <reaction evidence="4">
        <text>The enzyme specifically hydrolyzes (1-&gt;4)-beta-D-galactosidic linkages in type I arabinogalactans.</text>
        <dbReference type="EC" id="3.2.1.89"/>
    </reaction>
</comment>
<gene>
    <name evidence="5" type="ORF">J21TS3_25490</name>
</gene>
<dbReference type="RefSeq" id="WP_246536882.1">
    <property type="nucleotide sequence ID" value="NZ_BORW01000011.1"/>
</dbReference>
<evidence type="ECO:0000256" key="1">
    <source>
        <dbReference type="ARBA" id="ARBA00010687"/>
    </source>
</evidence>
<protein>
    <recommendedName>
        <fullName evidence="4">Arabinogalactan endo-beta-1,4-galactanase</fullName>
        <ecNumber evidence="4">3.2.1.89</ecNumber>
    </recommendedName>
</protein>
<proteinExistence type="inferred from homology"/>
<dbReference type="EMBL" id="BORW01000011">
    <property type="protein sequence ID" value="GIO67728.1"/>
    <property type="molecule type" value="Genomic_DNA"/>
</dbReference>
<dbReference type="InterPro" id="IPR017853">
    <property type="entry name" value="GH"/>
</dbReference>
<dbReference type="SUPFAM" id="SSF51445">
    <property type="entry name" value="(Trans)glycosidases"/>
    <property type="match status" value="1"/>
</dbReference>
<dbReference type="InterPro" id="IPR011683">
    <property type="entry name" value="Glyco_hydro_53"/>
</dbReference>
<evidence type="ECO:0000256" key="2">
    <source>
        <dbReference type="ARBA" id="ARBA00022801"/>
    </source>
</evidence>
<name>A0ABQ4LXQ8_9BACL</name>
<evidence type="ECO:0000313" key="5">
    <source>
        <dbReference type="EMBL" id="GIO67728.1"/>
    </source>
</evidence>
<organism evidence="5 6">
    <name type="scientific">Paenibacillus cookii</name>
    <dbReference type="NCBI Taxonomy" id="157839"/>
    <lineage>
        <taxon>Bacteria</taxon>
        <taxon>Bacillati</taxon>
        <taxon>Bacillota</taxon>
        <taxon>Bacilli</taxon>
        <taxon>Bacillales</taxon>
        <taxon>Paenibacillaceae</taxon>
        <taxon>Paenibacillus</taxon>
    </lineage>
</organism>
<keyword evidence="3 4" id="KW-0326">Glycosidase</keyword>
<sequence length="346" mass="38907">MESAWIKGMDVSFLDEIEQGGGMFHDATESGDALRILRDGGVNSIRLRIWNDPPGTYCNLERTLLMAKRVKALGMQLLLDFHYSDRWADPANQWKPALWTDLQGRELEQAVYDYTYEVLAVLRAGGALPDMVQIGNEITYGMLWPDGRIGAEGDPVAADGQWARLCGLLKAGIGAVRDTDESVRIMLHIDRGGDPEGSLSFFDRMEAEGIDYDVIGLSYYPWWHGPLEQLSRNLDELAARYGRDLIVVETAYPWTFRAKEGFPLIVENDEALPAAYPATPEGQAAYMKAFADVIRRTPAGRGIGFYYWEPCWIPSQREWSVGHANNWSNLTLFDHDGRPLPALYIP</sequence>
<keyword evidence="2 4" id="KW-0378">Hydrolase</keyword>
<accession>A0ABQ4LXQ8</accession>
<evidence type="ECO:0000256" key="4">
    <source>
        <dbReference type="RuleBase" id="RU361192"/>
    </source>
</evidence>
<dbReference type="Gene3D" id="3.20.20.80">
    <property type="entry name" value="Glycosidases"/>
    <property type="match status" value="1"/>
</dbReference>
<keyword evidence="6" id="KW-1185">Reference proteome</keyword>
<dbReference type="Pfam" id="PF07745">
    <property type="entry name" value="Glyco_hydro_53"/>
    <property type="match status" value="1"/>
</dbReference>
<dbReference type="EC" id="3.2.1.89" evidence="4"/>
<reference evidence="5 6" key="1">
    <citation type="submission" date="2021-03" db="EMBL/GenBank/DDBJ databases">
        <title>Antimicrobial resistance genes in bacteria isolated from Japanese honey, and their potential for conferring macrolide and lincosamide resistance in the American foulbrood pathogen Paenibacillus larvae.</title>
        <authorList>
            <person name="Okamoto M."/>
            <person name="Kumagai M."/>
            <person name="Kanamori H."/>
            <person name="Takamatsu D."/>
        </authorList>
    </citation>
    <scope>NUCLEOTIDE SEQUENCE [LARGE SCALE GENOMIC DNA]</scope>
    <source>
        <strain evidence="5 6">J21TS3</strain>
    </source>
</reference>
<comment type="similarity">
    <text evidence="1 4">Belongs to the glycosyl hydrolase 53 family.</text>
</comment>
<dbReference type="PANTHER" id="PTHR34983:SF2">
    <property type="entry name" value="ENDO-BETA-1,4-GALACTANASE"/>
    <property type="match status" value="1"/>
</dbReference>
<dbReference type="PANTHER" id="PTHR34983">
    <property type="entry name" value="ARABINOGALACTAN ENDO-BETA-1,4-GALACTANASE A"/>
    <property type="match status" value="1"/>
</dbReference>
<comment type="caution">
    <text evidence="5">The sequence shown here is derived from an EMBL/GenBank/DDBJ whole genome shotgun (WGS) entry which is preliminary data.</text>
</comment>
<evidence type="ECO:0000256" key="3">
    <source>
        <dbReference type="ARBA" id="ARBA00023295"/>
    </source>
</evidence>
<dbReference type="Proteomes" id="UP000680638">
    <property type="component" value="Unassembled WGS sequence"/>
</dbReference>
<evidence type="ECO:0000313" key="6">
    <source>
        <dbReference type="Proteomes" id="UP000680638"/>
    </source>
</evidence>